<dbReference type="RefSeq" id="WP_131838082.1">
    <property type="nucleotide sequence ID" value="NZ_SLWB01000001.1"/>
</dbReference>
<dbReference type="Proteomes" id="UP000294830">
    <property type="component" value="Unassembled WGS sequence"/>
</dbReference>
<comment type="caution">
    <text evidence="2">The sequence shown here is derived from an EMBL/GenBank/DDBJ whole genome shotgun (WGS) entry which is preliminary data.</text>
</comment>
<dbReference type="Pfam" id="PF13443">
    <property type="entry name" value="HTH_26"/>
    <property type="match status" value="1"/>
</dbReference>
<evidence type="ECO:0000259" key="1">
    <source>
        <dbReference type="Pfam" id="PF13443"/>
    </source>
</evidence>
<dbReference type="InterPro" id="IPR001387">
    <property type="entry name" value="Cro/C1-type_HTH"/>
</dbReference>
<organism evidence="2 3">
    <name type="scientific">Acetobacteroides hydrogenigenes</name>
    <dbReference type="NCBI Taxonomy" id="979970"/>
    <lineage>
        <taxon>Bacteria</taxon>
        <taxon>Pseudomonadati</taxon>
        <taxon>Bacteroidota</taxon>
        <taxon>Bacteroidia</taxon>
        <taxon>Bacteroidales</taxon>
        <taxon>Rikenellaceae</taxon>
        <taxon>Acetobacteroides</taxon>
    </lineage>
</organism>
<dbReference type="EMBL" id="SLWB01000001">
    <property type="protein sequence ID" value="TCN73312.1"/>
    <property type="molecule type" value="Genomic_DNA"/>
</dbReference>
<keyword evidence="3" id="KW-1185">Reference proteome</keyword>
<evidence type="ECO:0000313" key="3">
    <source>
        <dbReference type="Proteomes" id="UP000294830"/>
    </source>
</evidence>
<protein>
    <submittedName>
        <fullName evidence="2">Cro/C1-type helix-turn-helix DNA-binding protein</fullName>
    </submittedName>
</protein>
<feature type="domain" description="HTH cro/C1-type" evidence="1">
    <location>
        <begin position="5"/>
        <end position="67"/>
    </location>
</feature>
<dbReference type="GO" id="GO:0003677">
    <property type="term" value="F:DNA binding"/>
    <property type="evidence" value="ECO:0007669"/>
    <property type="project" value="UniProtKB-KW"/>
</dbReference>
<reference evidence="2 3" key="1">
    <citation type="submission" date="2019-03" db="EMBL/GenBank/DDBJ databases">
        <title>Genomic Encyclopedia of Archaeal and Bacterial Type Strains, Phase II (KMG-II): from individual species to whole genera.</title>
        <authorList>
            <person name="Goeker M."/>
        </authorList>
    </citation>
    <scope>NUCLEOTIDE SEQUENCE [LARGE SCALE GENOMIC DNA]</scope>
    <source>
        <strain evidence="2 3">RL-C</strain>
    </source>
</reference>
<gene>
    <name evidence="2" type="ORF">CLV25_101537</name>
</gene>
<dbReference type="AlphaFoldDB" id="A0A4R2EW91"/>
<evidence type="ECO:0000313" key="2">
    <source>
        <dbReference type="EMBL" id="TCN73312.1"/>
    </source>
</evidence>
<accession>A0A4R2EW91</accession>
<dbReference type="OrthoDB" id="9805309at2"/>
<keyword evidence="2" id="KW-0238">DNA-binding</keyword>
<proteinExistence type="predicted"/>
<sequence length="118" mass="13722">MLTFNINRLLKIRGVEKPYAYMVASGFSSDFSARIIKNKTRRMDLNMVERLCELFRCTPNDLIEWEPSPEQAAVENHPLKPLERAKKVEGLTQLLNSVPLDKLEEIESLIKERYNTAR</sequence>
<name>A0A4R2EW91_9BACT</name>